<feature type="transmembrane region" description="Helical" evidence="1">
    <location>
        <begin position="426"/>
        <end position="449"/>
    </location>
</feature>
<feature type="transmembrane region" description="Helical" evidence="1">
    <location>
        <begin position="49"/>
        <end position="72"/>
    </location>
</feature>
<evidence type="ECO:0000313" key="2">
    <source>
        <dbReference type="EMBL" id="KAJ5079318.1"/>
    </source>
</evidence>
<accession>A0A9Q0RH11</accession>
<keyword evidence="1" id="KW-0812">Transmembrane</keyword>
<dbReference type="Proteomes" id="UP001149090">
    <property type="component" value="Unassembled WGS sequence"/>
</dbReference>
<evidence type="ECO:0000313" key="3">
    <source>
        <dbReference type="Proteomes" id="UP001149090"/>
    </source>
</evidence>
<feature type="transmembrane region" description="Helical" evidence="1">
    <location>
        <begin position="201"/>
        <end position="224"/>
    </location>
</feature>
<organism evidence="2 3">
    <name type="scientific">Anaeramoeba ignava</name>
    <name type="common">Anaerobic marine amoeba</name>
    <dbReference type="NCBI Taxonomy" id="1746090"/>
    <lineage>
        <taxon>Eukaryota</taxon>
        <taxon>Metamonada</taxon>
        <taxon>Anaeramoebidae</taxon>
        <taxon>Anaeramoeba</taxon>
    </lineage>
</organism>
<dbReference type="AlphaFoldDB" id="A0A9Q0RH11"/>
<proteinExistence type="predicted"/>
<feature type="transmembrane region" description="Helical" evidence="1">
    <location>
        <begin position="390"/>
        <end position="414"/>
    </location>
</feature>
<feature type="transmembrane region" description="Helical" evidence="1">
    <location>
        <begin position="84"/>
        <end position="103"/>
    </location>
</feature>
<feature type="transmembrane region" description="Helical" evidence="1">
    <location>
        <begin position="358"/>
        <end position="383"/>
    </location>
</feature>
<feature type="transmembrane region" description="Helical" evidence="1">
    <location>
        <begin position="12"/>
        <end position="37"/>
    </location>
</feature>
<feature type="transmembrane region" description="Helical" evidence="1">
    <location>
        <begin position="236"/>
        <end position="255"/>
    </location>
</feature>
<sequence length="455" mass="49403">MYPNYQPQSMGLIMWVSVCCVLSIGAAFIAPSIAVAYPDKDIDCPKNLWTWIVVCNSAFGASIFLSLVISFLRKSLQKHIQSGSIFVSFFLLTWSIVGLVWATSDGVKDKCGKLYNVALGDSIVIIVLNGLGCLIICVTLVVGLSFLKKGMKMYRYSDSQSIALIMCISVCCVLSIGAAFIAPSIAVAYPDKDIDCPKNLWNWIVVCNSVFGASIFLSLISSFFSQESQKHFQSGSMLLGLFLLAWAITGLVWATSDGVKDKCGKLYNVALGDSITIIVLNGLGCLIICVALVVGFSALAGRIFIQLTNLSINLMNKDAWTIISLYICCFLVIGTAFIAPSVAVAYPDKDIDCPKNLWSWIVVCNSVFGANILLSIIAIYLILSQVDILIPFLILNLVISTFLLCWAIIGYVWAKSDGVKDQCGKLYNVTLGDSTVIIVLNIISCLFGGRSFGRD</sequence>
<keyword evidence="3" id="KW-1185">Reference proteome</keyword>
<keyword evidence="1" id="KW-0472">Membrane</keyword>
<comment type="caution">
    <text evidence="2">The sequence shown here is derived from an EMBL/GenBank/DDBJ whole genome shotgun (WGS) entry which is preliminary data.</text>
</comment>
<evidence type="ECO:0000256" key="1">
    <source>
        <dbReference type="SAM" id="Phobius"/>
    </source>
</evidence>
<feature type="transmembrane region" description="Helical" evidence="1">
    <location>
        <begin position="123"/>
        <end position="147"/>
    </location>
</feature>
<dbReference type="EMBL" id="JAPDFW010000033">
    <property type="protein sequence ID" value="KAJ5079318.1"/>
    <property type="molecule type" value="Genomic_DNA"/>
</dbReference>
<feature type="transmembrane region" description="Helical" evidence="1">
    <location>
        <begin position="275"/>
        <end position="299"/>
    </location>
</feature>
<keyword evidence="1" id="KW-1133">Transmembrane helix</keyword>
<feature type="transmembrane region" description="Helical" evidence="1">
    <location>
        <begin position="162"/>
        <end position="189"/>
    </location>
</feature>
<gene>
    <name evidence="2" type="ORF">M0811_04339</name>
</gene>
<feature type="transmembrane region" description="Helical" evidence="1">
    <location>
        <begin position="320"/>
        <end position="346"/>
    </location>
</feature>
<protein>
    <submittedName>
        <fullName evidence="2">Uncharacterized protein</fullName>
    </submittedName>
</protein>
<name>A0A9Q0RH11_ANAIG</name>
<reference evidence="2" key="1">
    <citation type="submission" date="2022-10" db="EMBL/GenBank/DDBJ databases">
        <title>Novel sulphate-reducing endosymbionts in the free-living metamonad Anaeramoeba.</title>
        <authorList>
            <person name="Jerlstrom-Hultqvist J."/>
            <person name="Cepicka I."/>
            <person name="Gallot-Lavallee L."/>
            <person name="Salas-Leiva D."/>
            <person name="Curtis B.A."/>
            <person name="Zahonova K."/>
            <person name="Pipaliya S."/>
            <person name="Dacks J."/>
            <person name="Roger A.J."/>
        </authorList>
    </citation>
    <scope>NUCLEOTIDE SEQUENCE</scope>
    <source>
        <strain evidence="2">BMAN</strain>
    </source>
</reference>